<sequence>VIEWFTFAVNIIVFIFSKSIASRYGTIKDEDNMRSRLRILHGFNLVVFLSFTLSVVVNNASFPAEKISLTCLTLLVAYLLIHLAEALLLKRYGE</sequence>
<feature type="transmembrane region" description="Helical" evidence="1">
    <location>
        <begin position="6"/>
        <end position="27"/>
    </location>
</feature>
<feature type="non-terminal residue" evidence="2">
    <location>
        <position position="94"/>
    </location>
</feature>
<dbReference type="AlphaFoldDB" id="A0A383D224"/>
<evidence type="ECO:0000313" key="2">
    <source>
        <dbReference type="EMBL" id="SVE38350.1"/>
    </source>
</evidence>
<feature type="transmembrane region" description="Helical" evidence="1">
    <location>
        <begin position="67"/>
        <end position="89"/>
    </location>
</feature>
<name>A0A383D224_9ZZZZ</name>
<dbReference type="EMBL" id="UINC01213530">
    <property type="protein sequence ID" value="SVE38350.1"/>
    <property type="molecule type" value="Genomic_DNA"/>
</dbReference>
<feature type="transmembrane region" description="Helical" evidence="1">
    <location>
        <begin position="39"/>
        <end position="61"/>
    </location>
</feature>
<accession>A0A383D224</accession>
<proteinExistence type="predicted"/>
<organism evidence="2">
    <name type="scientific">marine metagenome</name>
    <dbReference type="NCBI Taxonomy" id="408172"/>
    <lineage>
        <taxon>unclassified sequences</taxon>
        <taxon>metagenomes</taxon>
        <taxon>ecological metagenomes</taxon>
    </lineage>
</organism>
<evidence type="ECO:0000256" key="1">
    <source>
        <dbReference type="SAM" id="Phobius"/>
    </source>
</evidence>
<keyword evidence="1" id="KW-1133">Transmembrane helix</keyword>
<gene>
    <name evidence="2" type="ORF">METZ01_LOCUS491204</name>
</gene>
<reference evidence="2" key="1">
    <citation type="submission" date="2018-05" db="EMBL/GenBank/DDBJ databases">
        <authorList>
            <person name="Lanie J.A."/>
            <person name="Ng W.-L."/>
            <person name="Kazmierczak K.M."/>
            <person name="Andrzejewski T.M."/>
            <person name="Davidsen T.M."/>
            <person name="Wayne K.J."/>
            <person name="Tettelin H."/>
            <person name="Glass J.I."/>
            <person name="Rusch D."/>
            <person name="Podicherti R."/>
            <person name="Tsui H.-C.T."/>
            <person name="Winkler M.E."/>
        </authorList>
    </citation>
    <scope>NUCLEOTIDE SEQUENCE</scope>
</reference>
<feature type="non-terminal residue" evidence="2">
    <location>
        <position position="1"/>
    </location>
</feature>
<keyword evidence="1" id="KW-0472">Membrane</keyword>
<protein>
    <submittedName>
        <fullName evidence="2">Uncharacterized protein</fullName>
    </submittedName>
</protein>
<keyword evidence="1" id="KW-0812">Transmembrane</keyword>